<dbReference type="AlphaFoldDB" id="A0A5N5SSI8"/>
<organism evidence="16 17">
    <name type="scientific">Armadillidium nasatum</name>
    <dbReference type="NCBI Taxonomy" id="96803"/>
    <lineage>
        <taxon>Eukaryota</taxon>
        <taxon>Metazoa</taxon>
        <taxon>Ecdysozoa</taxon>
        <taxon>Arthropoda</taxon>
        <taxon>Crustacea</taxon>
        <taxon>Multicrustacea</taxon>
        <taxon>Malacostraca</taxon>
        <taxon>Eumalacostraca</taxon>
        <taxon>Peracarida</taxon>
        <taxon>Isopoda</taxon>
        <taxon>Oniscidea</taxon>
        <taxon>Crinocheta</taxon>
        <taxon>Armadillidiidae</taxon>
        <taxon>Armadillidium</taxon>
    </lineage>
</organism>
<dbReference type="Proteomes" id="UP000326759">
    <property type="component" value="Unassembled WGS sequence"/>
</dbReference>
<evidence type="ECO:0000256" key="9">
    <source>
        <dbReference type="ARBA" id="ARBA00058595"/>
    </source>
</evidence>
<dbReference type="GO" id="GO:0006260">
    <property type="term" value="P:DNA replication"/>
    <property type="evidence" value="ECO:0007669"/>
    <property type="project" value="UniProtKB-KW"/>
</dbReference>
<feature type="compositionally biased region" description="Polar residues" evidence="12">
    <location>
        <begin position="146"/>
        <end position="160"/>
    </location>
</feature>
<evidence type="ECO:0000256" key="5">
    <source>
        <dbReference type="ARBA" id="ARBA00022771"/>
    </source>
</evidence>
<comment type="caution">
    <text evidence="16">The sequence shown here is derived from an EMBL/GenBank/DDBJ whole genome shotgun (WGS) entry which is preliminary data.</text>
</comment>
<protein>
    <recommendedName>
        <fullName evidence="11">Replication protein A subunit</fullName>
    </recommendedName>
</protein>
<keyword evidence="4 11" id="KW-0479">Metal-binding</keyword>
<feature type="compositionally biased region" description="Low complexity" evidence="12">
    <location>
        <begin position="241"/>
        <end position="252"/>
    </location>
</feature>
<keyword evidence="8 11" id="KW-0539">Nucleus</keyword>
<comment type="function">
    <text evidence="9 11">As part of the heterotrimeric replication protein A complex (RPA/RP-A), binds and stabilizes single-stranded DNA intermediates, that form during DNA replication or upon DNA stress. It prevents their reannealing and in parallel, recruits and activates different proteins and complexes involved in DNA metabolism. Thereby, it plays an essential role both in DNA replication and the cellular response to DNA damage.</text>
</comment>
<dbReference type="GO" id="GO:0006281">
    <property type="term" value="P:DNA repair"/>
    <property type="evidence" value="ECO:0007669"/>
    <property type="project" value="InterPro"/>
</dbReference>
<dbReference type="InterPro" id="IPR013955">
    <property type="entry name" value="Rep_factor-A_C"/>
</dbReference>
<keyword evidence="3 11" id="KW-0235">DNA replication</keyword>
<dbReference type="EMBL" id="SEYY01020624">
    <property type="protein sequence ID" value="KAB7497154.1"/>
    <property type="molecule type" value="Genomic_DNA"/>
</dbReference>
<dbReference type="PANTHER" id="PTHR47165:SF4">
    <property type="entry name" value="OS03G0429900 PROTEIN"/>
    <property type="match status" value="1"/>
</dbReference>
<feature type="compositionally biased region" description="Polar residues" evidence="12">
    <location>
        <begin position="206"/>
        <end position="222"/>
    </location>
</feature>
<feature type="domain" description="Replication factor-A protein 1 N-terminal" evidence="13">
    <location>
        <begin position="56"/>
        <end position="135"/>
    </location>
</feature>
<feature type="domain" description="Replication protein A OB" evidence="15">
    <location>
        <begin position="376"/>
        <end position="468"/>
    </location>
</feature>
<dbReference type="InterPro" id="IPR031657">
    <property type="entry name" value="REPA_OB_2"/>
</dbReference>
<keyword evidence="5 11" id="KW-0863">Zinc-finger</keyword>
<dbReference type="InterPro" id="IPR012340">
    <property type="entry name" value="NA-bd_OB-fold"/>
</dbReference>
<dbReference type="FunFam" id="2.40.50.140:FF:000090">
    <property type="entry name" value="Replication protein A subunit"/>
    <property type="match status" value="1"/>
</dbReference>
<evidence type="ECO:0000259" key="15">
    <source>
        <dbReference type="Pfam" id="PF16900"/>
    </source>
</evidence>
<reference evidence="16 17" key="1">
    <citation type="journal article" date="2019" name="PLoS Biol.">
        <title>Sex chromosomes control vertical transmission of feminizing Wolbachia symbionts in an isopod.</title>
        <authorList>
            <person name="Becking T."/>
            <person name="Chebbi M.A."/>
            <person name="Giraud I."/>
            <person name="Moumen B."/>
            <person name="Laverre T."/>
            <person name="Caubet Y."/>
            <person name="Peccoud J."/>
            <person name="Gilbert C."/>
            <person name="Cordaux R."/>
        </authorList>
    </citation>
    <scope>NUCLEOTIDE SEQUENCE [LARGE SCALE GENOMIC DNA]</scope>
    <source>
        <strain evidence="16">ANa2</strain>
        <tissue evidence="16">Whole body excluding digestive tract and cuticle</tissue>
    </source>
</reference>
<evidence type="ECO:0000256" key="10">
    <source>
        <dbReference type="ARBA" id="ARBA00062035"/>
    </source>
</evidence>
<keyword evidence="17" id="KW-1185">Reference proteome</keyword>
<name>A0A5N5SSI8_9CRUS</name>
<accession>A0A5N5SSI8</accession>
<dbReference type="CDD" id="cd04475">
    <property type="entry name" value="RPA1_DBD_B"/>
    <property type="match status" value="1"/>
</dbReference>
<dbReference type="Pfam" id="PF16900">
    <property type="entry name" value="REPA_OB_2"/>
    <property type="match status" value="1"/>
</dbReference>
<evidence type="ECO:0000256" key="4">
    <source>
        <dbReference type="ARBA" id="ARBA00022723"/>
    </source>
</evidence>
<dbReference type="CDD" id="cd04474">
    <property type="entry name" value="RPA1_DBD_A"/>
    <property type="match status" value="1"/>
</dbReference>
<dbReference type="InterPro" id="IPR047192">
    <property type="entry name" value="Euk_RPA1_DBD_C"/>
</dbReference>
<dbReference type="PANTHER" id="PTHR47165">
    <property type="entry name" value="OS03G0429900 PROTEIN"/>
    <property type="match status" value="1"/>
</dbReference>
<feature type="domain" description="Replication factor A C-terminal" evidence="14">
    <location>
        <begin position="527"/>
        <end position="671"/>
    </location>
</feature>
<evidence type="ECO:0000259" key="13">
    <source>
        <dbReference type="Pfam" id="PF04057"/>
    </source>
</evidence>
<evidence type="ECO:0000313" key="16">
    <source>
        <dbReference type="EMBL" id="KAB7497154.1"/>
    </source>
</evidence>
<comment type="similarity">
    <text evidence="2 11">Belongs to the replication factor A protein 1 family.</text>
</comment>
<dbReference type="InterPro" id="IPR007199">
    <property type="entry name" value="Rep_factor-A_N"/>
</dbReference>
<comment type="subcellular location">
    <subcellularLocation>
        <location evidence="1 11">Nucleus</location>
    </subcellularLocation>
</comment>
<dbReference type="GO" id="GO:0003677">
    <property type="term" value="F:DNA binding"/>
    <property type="evidence" value="ECO:0007669"/>
    <property type="project" value="UniProtKB-KW"/>
</dbReference>
<evidence type="ECO:0000313" key="17">
    <source>
        <dbReference type="Proteomes" id="UP000326759"/>
    </source>
</evidence>
<proteinExistence type="inferred from homology"/>
<dbReference type="OrthoDB" id="1751331at2759"/>
<dbReference type="GO" id="GO:0006310">
    <property type="term" value="P:DNA recombination"/>
    <property type="evidence" value="ECO:0007669"/>
    <property type="project" value="InterPro"/>
</dbReference>
<dbReference type="Pfam" id="PF04057">
    <property type="entry name" value="Rep-A_N"/>
    <property type="match status" value="1"/>
</dbReference>
<dbReference type="Pfam" id="PF08646">
    <property type="entry name" value="Rep_fac-A_C"/>
    <property type="match status" value="1"/>
</dbReference>
<feature type="compositionally biased region" description="Low complexity" evidence="12">
    <location>
        <begin position="161"/>
        <end position="176"/>
    </location>
</feature>
<feature type="region of interest" description="Disordered" evidence="12">
    <location>
        <begin position="145"/>
        <end position="177"/>
    </location>
</feature>
<dbReference type="InterPro" id="IPR004591">
    <property type="entry name" value="Rfa1"/>
</dbReference>
<dbReference type="GO" id="GO:0005634">
    <property type="term" value="C:nucleus"/>
    <property type="evidence" value="ECO:0007669"/>
    <property type="project" value="UniProtKB-SubCell"/>
</dbReference>
<dbReference type="GO" id="GO:0008270">
    <property type="term" value="F:zinc ion binding"/>
    <property type="evidence" value="ECO:0007669"/>
    <property type="project" value="UniProtKB-KW"/>
</dbReference>
<comment type="subunit">
    <text evidence="10 11">Component of the heterotrimeric canonical replication protein A complex (RPA).</text>
</comment>
<evidence type="ECO:0000256" key="3">
    <source>
        <dbReference type="ARBA" id="ARBA00022705"/>
    </source>
</evidence>
<dbReference type="FunFam" id="2.40.50.140:FF:000064">
    <property type="entry name" value="Replication protein A subunit"/>
    <property type="match status" value="1"/>
</dbReference>
<evidence type="ECO:0000256" key="1">
    <source>
        <dbReference type="ARBA" id="ARBA00004123"/>
    </source>
</evidence>
<evidence type="ECO:0000256" key="6">
    <source>
        <dbReference type="ARBA" id="ARBA00022833"/>
    </source>
</evidence>
<gene>
    <name evidence="16" type="primary">RPA1_0</name>
    <name evidence="16" type="ORF">Anas_04166</name>
</gene>
<dbReference type="SUPFAM" id="SSF50249">
    <property type="entry name" value="Nucleic acid-binding proteins"/>
    <property type="match status" value="4"/>
</dbReference>
<feature type="region of interest" description="Disordered" evidence="12">
    <location>
        <begin position="206"/>
        <end position="255"/>
    </location>
</feature>
<dbReference type="Gene3D" id="2.40.50.140">
    <property type="entry name" value="Nucleic acid-binding proteins"/>
    <property type="match status" value="4"/>
</dbReference>
<keyword evidence="6 11" id="KW-0862">Zinc</keyword>
<evidence type="ECO:0000256" key="8">
    <source>
        <dbReference type="ARBA" id="ARBA00023242"/>
    </source>
</evidence>
<sequence>MMIRYYRKSIIDNFSTSKNIDDTLSSSLIPFKVSSWSDQFCYETVNFQAATMCAQLTIGGIHRVFNDDYVDSPIFQVLAITNIQSENLHCMVGTQLNWIVENLKPYSKIRVNRYVCKNIKENIKVLIILDLDVLQIGREDTGVIGNPTQYETSLQQGVSGNTTSNNSQQNSMETSTMEFDQPVSVQNGVENKSIIGNLSQVEISQQEGVSANTTSNNSQVSRETLKEEFSQPGPSTAPQYSSFAVGSSGSTSEVFPISRLTPKRNRWAILARVTHKSDIIPYKNNFREGVRFFIDLIDESGEIRATAFNEFCRKFYDHIETNCVYYITQSELNRTNKLYYSPNKDLEMIFDYRTEVRLCEMKTNIPYRMKFQFVRIDEIENIELGKFIDVIAICKNVDEISMTGNNIKKRDIQIVDYSGVEILLTLWDKQADGFDDYQNSVIVVKGAAVKEYNGRYLSVSSSSIVQINPDIEESHKLRKWYEEVRCNLQAENHSQMERSGEGMRNDLKMVGEVLALAENLENGGREYCFVKATIIHLNKNNCMYKACPSNGCNKKVEMNDGVYFCERCQENYDSFNWKYVLKTTIADGTDSVLVTLFQDEAESLLGCTAVTLEAMMERDEDAYYATLDFVLYREYIFELMVKMDLYRGERNLNTIVKSVQPLNYRDYNNVLLNQLE</sequence>
<evidence type="ECO:0000256" key="7">
    <source>
        <dbReference type="ARBA" id="ARBA00023125"/>
    </source>
</evidence>
<dbReference type="NCBIfam" id="TIGR00617">
    <property type="entry name" value="rpa1"/>
    <property type="match status" value="1"/>
</dbReference>
<evidence type="ECO:0000256" key="2">
    <source>
        <dbReference type="ARBA" id="ARBA00005690"/>
    </source>
</evidence>
<dbReference type="CDD" id="cd04476">
    <property type="entry name" value="RPA1_DBD_C"/>
    <property type="match status" value="1"/>
</dbReference>
<keyword evidence="7 11" id="KW-0238">DNA-binding</keyword>
<dbReference type="FunFam" id="2.40.50.140:FF:000041">
    <property type="entry name" value="Replication protein A subunit"/>
    <property type="match status" value="1"/>
</dbReference>
<evidence type="ECO:0000256" key="12">
    <source>
        <dbReference type="SAM" id="MobiDB-lite"/>
    </source>
</evidence>
<evidence type="ECO:0000256" key="11">
    <source>
        <dbReference type="RuleBase" id="RU364130"/>
    </source>
</evidence>
<evidence type="ECO:0000259" key="14">
    <source>
        <dbReference type="Pfam" id="PF08646"/>
    </source>
</evidence>